<evidence type="ECO:0000259" key="3">
    <source>
        <dbReference type="PROSITE" id="PS50983"/>
    </source>
</evidence>
<dbReference type="eggNOG" id="COG0614">
    <property type="taxonomic scope" value="Bacteria"/>
</dbReference>
<dbReference type="SUPFAM" id="SSF53807">
    <property type="entry name" value="Helical backbone' metal receptor"/>
    <property type="match status" value="1"/>
</dbReference>
<organism evidence="4 5">
    <name type="scientific">Anaerococcus lactolyticus S7-1-13</name>
    <dbReference type="NCBI Taxonomy" id="1284686"/>
    <lineage>
        <taxon>Bacteria</taxon>
        <taxon>Bacillati</taxon>
        <taxon>Bacillota</taxon>
        <taxon>Tissierellia</taxon>
        <taxon>Tissierellales</taxon>
        <taxon>Peptoniphilaceae</taxon>
        <taxon>Anaerococcus</taxon>
    </lineage>
</organism>
<dbReference type="InterPro" id="IPR002491">
    <property type="entry name" value="ABC_transptr_periplasmic_BD"/>
</dbReference>
<evidence type="ECO:0000256" key="2">
    <source>
        <dbReference type="SAM" id="SignalP"/>
    </source>
</evidence>
<protein>
    <submittedName>
        <fullName evidence="4">Peptide ABC transporter substrate-binding protein</fullName>
    </submittedName>
</protein>
<dbReference type="EMBL" id="JRMW01000038">
    <property type="protein sequence ID" value="KGF03592.1"/>
    <property type="molecule type" value="Genomic_DNA"/>
</dbReference>
<feature type="signal peptide" evidence="2">
    <location>
        <begin position="1"/>
        <end position="21"/>
    </location>
</feature>
<dbReference type="PROSITE" id="PS50983">
    <property type="entry name" value="FE_B12_PBP"/>
    <property type="match status" value="1"/>
</dbReference>
<dbReference type="InterPro" id="IPR050902">
    <property type="entry name" value="ABC_Transporter_SBP"/>
</dbReference>
<evidence type="ECO:0000313" key="5">
    <source>
        <dbReference type="Proteomes" id="UP000029579"/>
    </source>
</evidence>
<dbReference type="RefSeq" id="WP_037328352.1">
    <property type="nucleotide sequence ID" value="NZ_JRMW01000038.1"/>
</dbReference>
<feature type="chain" id="PRO_5001914933" evidence="2">
    <location>
        <begin position="22"/>
        <end position="369"/>
    </location>
</feature>
<evidence type="ECO:0000256" key="1">
    <source>
        <dbReference type="ARBA" id="ARBA00008814"/>
    </source>
</evidence>
<dbReference type="AlphaFoldDB" id="A0A095YAH4"/>
<reference evidence="4 5" key="1">
    <citation type="submission" date="2014-07" db="EMBL/GenBank/DDBJ databases">
        <authorList>
            <person name="McCorrison J."/>
            <person name="Sanka R."/>
            <person name="Torralba M."/>
            <person name="Gillis M."/>
            <person name="Haft D.H."/>
            <person name="Methe B."/>
            <person name="Sutton G."/>
            <person name="Nelson K.E."/>
        </authorList>
    </citation>
    <scope>NUCLEOTIDE SEQUENCE [LARGE SCALE GENOMIC DNA]</scope>
    <source>
        <strain evidence="4 5">S7-1-13</strain>
    </source>
</reference>
<evidence type="ECO:0000313" key="4">
    <source>
        <dbReference type="EMBL" id="KGF03592.1"/>
    </source>
</evidence>
<keyword evidence="2" id="KW-0732">Signal</keyword>
<dbReference type="PANTHER" id="PTHR30535">
    <property type="entry name" value="VITAMIN B12-BINDING PROTEIN"/>
    <property type="match status" value="1"/>
</dbReference>
<feature type="domain" description="Fe/B12 periplasmic-binding" evidence="3">
    <location>
        <begin position="71"/>
        <end position="336"/>
    </location>
</feature>
<accession>A0A095YAH4</accession>
<gene>
    <name evidence="4" type="ORF">HMPREF1630_07270</name>
</gene>
<dbReference type="Proteomes" id="UP000029579">
    <property type="component" value="Unassembled WGS sequence"/>
</dbReference>
<dbReference type="PANTHER" id="PTHR30535:SF34">
    <property type="entry name" value="MOLYBDATE-BINDING PROTEIN MOLA"/>
    <property type="match status" value="1"/>
</dbReference>
<comment type="caution">
    <text evidence="4">The sequence shown here is derived from an EMBL/GenBank/DDBJ whole genome shotgun (WGS) entry which is preliminary data.</text>
</comment>
<comment type="similarity">
    <text evidence="1">Belongs to the bacterial solute-binding protein 8 family.</text>
</comment>
<dbReference type="Gene3D" id="1.20.58.2180">
    <property type="match status" value="1"/>
</dbReference>
<dbReference type="OrthoDB" id="9787830at2"/>
<dbReference type="Gene3D" id="3.40.50.1980">
    <property type="entry name" value="Nitrogenase molybdenum iron protein domain"/>
    <property type="match status" value="2"/>
</dbReference>
<proteinExistence type="inferred from homology"/>
<dbReference type="Pfam" id="PF01497">
    <property type="entry name" value="Peripla_BP_2"/>
    <property type="match status" value="1"/>
</dbReference>
<name>A0A095YAH4_9FIRM</name>
<dbReference type="GO" id="GO:0071281">
    <property type="term" value="P:cellular response to iron ion"/>
    <property type="evidence" value="ECO:0007669"/>
    <property type="project" value="TreeGrafter"/>
</dbReference>
<sequence>MKRRISLLLFLVLALILNACAGSSQSNKNEISENKEKEASQVQEVKEVKESEYSVTDVRGKTIKFEKTPERIATVDKPFPSIIYAIDGKTDKIVGCNPSSIKAFEESVLKNMYPQLANANTKWCSKDSVVNVEELLKLKPDVVFIYSNGEKEIKKMEAAGLKVVALKRAEFDSIKENIKIISEVLQKKERGDLLVEYMDKEINEVTSKLAEIKDEDKPKVIEFYSDMKVAVKAYDHWMNPSGANNPAHELKGKLADVDMEQMIVWNPDIIYLGNHSDLMPEDFIENKQEGRDWSTIKAVANKQVYKIPIGVYRWDPPGVETPLTVKWAAKIQHPQLFSDMDMEVELKNFFEYVYNYKLSDDEVATILRK</sequence>